<dbReference type="Proteomes" id="UP000005561">
    <property type="component" value="Unassembled WGS sequence"/>
</dbReference>
<dbReference type="OrthoDB" id="1908546at2"/>
<name>C6LFX2_9FIRM</name>
<sequence>MADEEKREVTANGGQFVKVEVIAQLFGVSVRRVQQLTQEGIIRTTELPGQGRRYELVPTIKTYIQYLSDKAYGKGRSEKEAELKEQKLQAEIALKESQGELHRMRREIAAGKYIDIEEVALDYQKFFVVFKRFALSIPARLVSMVSDQVSPVEARRIEKEMTEEVKRMLNSFVVAGAIEKPEAEKGNAGG</sequence>
<evidence type="ECO:0000313" key="3">
    <source>
        <dbReference type="Proteomes" id="UP000005561"/>
    </source>
</evidence>
<reference evidence="2" key="1">
    <citation type="submission" date="2009-07" db="EMBL/GenBank/DDBJ databases">
        <authorList>
            <person name="Weinstock G."/>
            <person name="Sodergren E."/>
            <person name="Clifton S."/>
            <person name="Fulton L."/>
            <person name="Fulton B."/>
            <person name="Courtney L."/>
            <person name="Fronick C."/>
            <person name="Harrison M."/>
            <person name="Strong C."/>
            <person name="Farmer C."/>
            <person name="Delahaunty K."/>
            <person name="Markovic C."/>
            <person name="Hall O."/>
            <person name="Minx P."/>
            <person name="Tomlinson C."/>
            <person name="Mitreva M."/>
            <person name="Nelson J."/>
            <person name="Hou S."/>
            <person name="Wollam A."/>
            <person name="Pepin K.H."/>
            <person name="Johnson M."/>
            <person name="Bhonagiri V."/>
            <person name="Nash W.E."/>
            <person name="Warren W."/>
            <person name="Chinwalla A."/>
            <person name="Mardis E.R."/>
            <person name="Wilson R.K."/>
        </authorList>
    </citation>
    <scope>NUCLEOTIDE SEQUENCE [LARGE SCALE GENOMIC DNA]</scope>
    <source>
        <strain evidence="2">DSM 14469</strain>
    </source>
</reference>
<protein>
    <submittedName>
        <fullName evidence="2">Uncharacterized protein</fullName>
    </submittedName>
</protein>
<dbReference type="RefSeq" id="WP_006862316.1">
    <property type="nucleotide sequence ID" value="NZ_ACCL02000011.1"/>
</dbReference>
<dbReference type="EMBL" id="ACCL02000011">
    <property type="protein sequence ID" value="EET60336.1"/>
    <property type="molecule type" value="Genomic_DNA"/>
</dbReference>
<evidence type="ECO:0000313" key="2">
    <source>
        <dbReference type="EMBL" id="EET60336.1"/>
    </source>
</evidence>
<keyword evidence="1" id="KW-0175">Coiled coil</keyword>
<keyword evidence="3" id="KW-1185">Reference proteome</keyword>
<evidence type="ECO:0000256" key="1">
    <source>
        <dbReference type="SAM" id="Coils"/>
    </source>
</evidence>
<proteinExistence type="predicted"/>
<dbReference type="eggNOG" id="ENOG503115R">
    <property type="taxonomic scope" value="Bacteria"/>
</dbReference>
<comment type="caution">
    <text evidence="2">The sequence shown here is derived from an EMBL/GenBank/DDBJ whole genome shotgun (WGS) entry which is preliminary data.</text>
</comment>
<dbReference type="AlphaFoldDB" id="C6LFX2"/>
<accession>C6LFX2</accession>
<dbReference type="STRING" id="168384.SAMN05660368_03648"/>
<gene>
    <name evidence="2" type="ORF">BRYFOR_07532</name>
</gene>
<feature type="coiled-coil region" evidence="1">
    <location>
        <begin position="76"/>
        <end position="107"/>
    </location>
</feature>
<organism evidence="2 3">
    <name type="scientific">Marvinbryantia formatexigens DSM 14469</name>
    <dbReference type="NCBI Taxonomy" id="478749"/>
    <lineage>
        <taxon>Bacteria</taxon>
        <taxon>Bacillati</taxon>
        <taxon>Bacillota</taxon>
        <taxon>Clostridia</taxon>
        <taxon>Lachnospirales</taxon>
        <taxon>Lachnospiraceae</taxon>
        <taxon>Marvinbryantia</taxon>
    </lineage>
</organism>